<accession>A0A5D0MFY5</accession>
<sequence>MNISYFECFQDAFVRMKKSLFEKFSIKKWFIVGFSAFLAGLSGELFFSGKLNKDRVDISTSPYTLESIFDWLRTHPIWFIIILSSIIFLLAVVLICLWVSSRAKFVFLDNVVKGKAEIRKPWGDYSNQGNSLFLWRLVFRIVCVLLIGASIGLFFVTSINPATMEIRSGIAVWNFILLVIMTVFCLILIAFITLFLDNFVIPLMYKHDLKIIEGWKMFLKLYYKNPVKFILYGFMYLFIYLLFIAMIVALGLLTCCMFFVLLLIPYVNSVITLPMHYTIRLLGVEFLGQFGDEYKLL</sequence>
<dbReference type="AlphaFoldDB" id="A0A5D0MFY5"/>
<reference evidence="2" key="1">
    <citation type="submission" date="2019-08" db="EMBL/GenBank/DDBJ databases">
        <title>Genomic characterization of a novel candidate phylum (ARYD3) from a high temperature, high salinity tertiary oil reservoir in north central Oklahoma, USA.</title>
        <authorList>
            <person name="Youssef N.H."/>
            <person name="Yadav A."/>
            <person name="Elshahed M.S."/>
        </authorList>
    </citation>
    <scope>NUCLEOTIDE SEQUENCE [LARGE SCALE GENOMIC DNA]</scope>
    <source>
        <strain evidence="2">ARYD3</strain>
    </source>
</reference>
<keyword evidence="3" id="KW-1185">Reference proteome</keyword>
<dbReference type="Proteomes" id="UP000324143">
    <property type="component" value="Unassembled WGS sequence"/>
</dbReference>
<feature type="transmembrane region" description="Helical" evidence="1">
    <location>
        <begin position="171"/>
        <end position="196"/>
    </location>
</feature>
<keyword evidence="1" id="KW-0812">Transmembrane</keyword>
<proteinExistence type="predicted"/>
<name>A0A5D0MFY5_9BACT</name>
<feature type="transmembrane region" description="Helical" evidence="1">
    <location>
        <begin position="234"/>
        <end position="267"/>
    </location>
</feature>
<evidence type="ECO:0008006" key="4">
    <source>
        <dbReference type="Google" id="ProtNLM"/>
    </source>
</evidence>
<evidence type="ECO:0000313" key="2">
    <source>
        <dbReference type="EMBL" id="TYB30503.1"/>
    </source>
</evidence>
<feature type="transmembrane region" description="Helical" evidence="1">
    <location>
        <begin position="29"/>
        <end position="47"/>
    </location>
</feature>
<feature type="transmembrane region" description="Helical" evidence="1">
    <location>
        <begin position="137"/>
        <end position="159"/>
    </location>
</feature>
<comment type="caution">
    <text evidence="2">The sequence shown here is derived from an EMBL/GenBank/DDBJ whole genome shotgun (WGS) entry which is preliminary data.</text>
</comment>
<evidence type="ECO:0000256" key="1">
    <source>
        <dbReference type="SAM" id="Phobius"/>
    </source>
</evidence>
<gene>
    <name evidence="2" type="ORF">FXF47_08950</name>
</gene>
<organism evidence="2 3">
    <name type="scientific">Candidatus Mcinerneyibacterium aminivorans</name>
    <dbReference type="NCBI Taxonomy" id="2703815"/>
    <lineage>
        <taxon>Bacteria</taxon>
        <taxon>Candidatus Macinerneyibacteriota</taxon>
        <taxon>Candidatus Mcinerneyibacteria</taxon>
        <taxon>Candidatus Mcinerneyibacteriales</taxon>
        <taxon>Candidatus Mcinerneyibacteriaceae</taxon>
        <taxon>Candidatus Mcinerneyibacterium</taxon>
    </lineage>
</organism>
<evidence type="ECO:0000313" key="3">
    <source>
        <dbReference type="Proteomes" id="UP000324143"/>
    </source>
</evidence>
<dbReference type="InterPro" id="IPR055966">
    <property type="entry name" value="DUF7544"/>
</dbReference>
<feature type="transmembrane region" description="Helical" evidence="1">
    <location>
        <begin position="77"/>
        <end position="100"/>
    </location>
</feature>
<dbReference type="Pfam" id="PF24400">
    <property type="entry name" value="DUF7544"/>
    <property type="match status" value="1"/>
</dbReference>
<keyword evidence="1" id="KW-1133">Transmembrane helix</keyword>
<protein>
    <recommendedName>
        <fullName evidence="4">DUF4013 domain-containing protein</fullName>
    </recommendedName>
</protein>
<dbReference type="EMBL" id="VSIX01000130">
    <property type="protein sequence ID" value="TYB30503.1"/>
    <property type="molecule type" value="Genomic_DNA"/>
</dbReference>
<keyword evidence="1" id="KW-0472">Membrane</keyword>